<evidence type="ECO:0000256" key="3">
    <source>
        <dbReference type="ARBA" id="ARBA00022692"/>
    </source>
</evidence>
<feature type="region of interest" description="Disordered" evidence="7">
    <location>
        <begin position="1"/>
        <end position="37"/>
    </location>
</feature>
<dbReference type="AlphaFoldDB" id="A0A7S3EUY7"/>
<dbReference type="InterPro" id="IPR044669">
    <property type="entry name" value="YneE/VCCN1/2-like"/>
</dbReference>
<gene>
    <name evidence="9" type="ORF">HERI1096_LOCUS6731</name>
</gene>
<keyword evidence="4 8" id="KW-1133">Transmembrane helix</keyword>
<feature type="transmembrane region" description="Helical" evidence="8">
    <location>
        <begin position="47"/>
        <end position="65"/>
    </location>
</feature>
<dbReference type="Pfam" id="PF25539">
    <property type="entry name" value="Bestrophin_2"/>
    <property type="match status" value="1"/>
</dbReference>
<feature type="compositionally biased region" description="Basic residues" evidence="7">
    <location>
        <begin position="24"/>
        <end position="37"/>
    </location>
</feature>
<evidence type="ECO:0000256" key="4">
    <source>
        <dbReference type="ARBA" id="ARBA00022989"/>
    </source>
</evidence>
<comment type="subcellular location">
    <subcellularLocation>
        <location evidence="1">Membrane</location>
        <topology evidence="1">Multi-pass membrane protein</topology>
    </subcellularLocation>
</comment>
<evidence type="ECO:0000256" key="8">
    <source>
        <dbReference type="SAM" id="Phobius"/>
    </source>
</evidence>
<feature type="transmembrane region" description="Helical" evidence="8">
    <location>
        <begin position="298"/>
        <end position="317"/>
    </location>
</feature>
<keyword evidence="2" id="KW-0813">Transport</keyword>
<evidence type="ECO:0000256" key="1">
    <source>
        <dbReference type="ARBA" id="ARBA00004141"/>
    </source>
</evidence>
<feature type="transmembrane region" description="Helical" evidence="8">
    <location>
        <begin position="74"/>
        <end position="93"/>
    </location>
</feature>
<dbReference type="GO" id="GO:0016020">
    <property type="term" value="C:membrane"/>
    <property type="evidence" value="ECO:0007669"/>
    <property type="project" value="UniProtKB-SubCell"/>
</dbReference>
<protein>
    <recommendedName>
        <fullName evidence="10">Bestrophin homolog</fullName>
    </recommendedName>
</protein>
<sequence length="376" mass="42136">MVVELGLQEAQPQVKGSGLSAPRGHSKNGPHSRGLAMKRPKKGFKGWMQSAVLGFVQLWTTILGLDGKPIISEIIISVLVCVPVSIACSYWVWAGGIHWDNTLHVMMGAALGFLLVFRLQTAYNRFWEARGHVEQAIQSCRSIAVLVITQYHRHYGEPGIEVPKCVDDIRRYIMMYFFCMIYQLIDVDVRQKAIEELLTQQELQLLLRTPRARAITCVKWVAARLAHLEALGYMAPLQLHETNEGLQGMISAFNGLTKIKTTPTPFAIRQLCSVLAVVYVYFAPLALANEFSNILDQYWSVMLRTMLSSVLLGFAILGMNQTASVLEDPWRNSESDLPLVKIGAKLNEELLNLFAEPIPPLARFPPNFTPHPRPSP</sequence>
<proteinExistence type="predicted"/>
<feature type="transmembrane region" description="Helical" evidence="8">
    <location>
        <begin position="266"/>
        <end position="286"/>
    </location>
</feature>
<evidence type="ECO:0000256" key="5">
    <source>
        <dbReference type="ARBA" id="ARBA00023065"/>
    </source>
</evidence>
<evidence type="ECO:0008006" key="10">
    <source>
        <dbReference type="Google" id="ProtNLM"/>
    </source>
</evidence>
<evidence type="ECO:0000313" key="9">
    <source>
        <dbReference type="EMBL" id="CAE0106073.1"/>
    </source>
</evidence>
<organism evidence="9">
    <name type="scientific">Haptolina ericina</name>
    <dbReference type="NCBI Taxonomy" id="156174"/>
    <lineage>
        <taxon>Eukaryota</taxon>
        <taxon>Haptista</taxon>
        <taxon>Haptophyta</taxon>
        <taxon>Prymnesiophyceae</taxon>
        <taxon>Prymnesiales</taxon>
        <taxon>Prymnesiaceae</taxon>
        <taxon>Haptolina</taxon>
    </lineage>
</organism>
<keyword evidence="5" id="KW-0406">Ion transport</keyword>
<reference evidence="9" key="1">
    <citation type="submission" date="2021-01" db="EMBL/GenBank/DDBJ databases">
        <authorList>
            <person name="Corre E."/>
            <person name="Pelletier E."/>
            <person name="Niang G."/>
            <person name="Scheremetjew M."/>
            <person name="Finn R."/>
            <person name="Kale V."/>
            <person name="Holt S."/>
            <person name="Cochrane G."/>
            <person name="Meng A."/>
            <person name="Brown T."/>
            <person name="Cohen L."/>
        </authorList>
    </citation>
    <scope>NUCLEOTIDE SEQUENCE</scope>
    <source>
        <strain evidence="9">CCMP281</strain>
    </source>
</reference>
<dbReference type="EMBL" id="HBHX01012095">
    <property type="protein sequence ID" value="CAE0106073.1"/>
    <property type="molecule type" value="Transcribed_RNA"/>
</dbReference>
<keyword evidence="6 8" id="KW-0472">Membrane</keyword>
<dbReference type="PANTHER" id="PTHR33281">
    <property type="entry name" value="UPF0187 PROTEIN YNEE"/>
    <property type="match status" value="1"/>
</dbReference>
<dbReference type="PANTHER" id="PTHR33281:SF20">
    <property type="match status" value="1"/>
</dbReference>
<evidence type="ECO:0000256" key="7">
    <source>
        <dbReference type="SAM" id="MobiDB-lite"/>
    </source>
</evidence>
<dbReference type="GO" id="GO:0005254">
    <property type="term" value="F:chloride channel activity"/>
    <property type="evidence" value="ECO:0007669"/>
    <property type="project" value="InterPro"/>
</dbReference>
<accession>A0A7S3EUY7</accession>
<evidence type="ECO:0000256" key="6">
    <source>
        <dbReference type="ARBA" id="ARBA00023136"/>
    </source>
</evidence>
<feature type="transmembrane region" description="Helical" evidence="8">
    <location>
        <begin position="99"/>
        <end position="117"/>
    </location>
</feature>
<keyword evidence="3 8" id="KW-0812">Transmembrane</keyword>
<name>A0A7S3EUY7_9EUKA</name>
<evidence type="ECO:0000256" key="2">
    <source>
        <dbReference type="ARBA" id="ARBA00022448"/>
    </source>
</evidence>